<name>A0A0S2LWI4_9MICC</name>
<dbReference type="Proteomes" id="UP000059574">
    <property type="component" value="Chromosome"/>
</dbReference>
<feature type="region of interest" description="Disordered" evidence="1">
    <location>
        <begin position="109"/>
        <end position="140"/>
    </location>
</feature>
<dbReference type="OrthoDB" id="3815817at2"/>
<accession>A0A0S2LWI4</accession>
<dbReference type="RefSeq" id="WP_062286537.1">
    <property type="nucleotide sequence ID" value="NZ_CP013200.1"/>
</dbReference>
<sequence length="268" mass="28478">MIRLNDPSIAFGPDSAADLLRCYGALRRALTELVGATGAQLYISRNWQPVGDAIGEPVAETSTPSLHTFFVWPGSTTAASALVRPAHQRSAVQCTEDVDHGLREWLASNPETQSGAGSDGPLPEYSRAPEGPFGPAGWAPEGWENRAFHVEPARPNTGQEFRVGHWTAAPRSPVDSLDQVDTAALLELVQGIEDIAWHTSPRHAGISVWATDLWGASPSIEIFAREHGNDDRLATFVDAGGLDLPHPDGTVPAGTAGTSAKPSPTVEK</sequence>
<proteinExistence type="predicted"/>
<dbReference type="EMBL" id="CP013200">
    <property type="protein sequence ID" value="ALO65908.1"/>
    <property type="molecule type" value="Genomic_DNA"/>
</dbReference>
<organism evidence="2 3">
    <name type="scientific">Arthrobacter alpinus</name>
    <dbReference type="NCBI Taxonomy" id="656366"/>
    <lineage>
        <taxon>Bacteria</taxon>
        <taxon>Bacillati</taxon>
        <taxon>Actinomycetota</taxon>
        <taxon>Actinomycetes</taxon>
        <taxon>Micrococcales</taxon>
        <taxon>Micrococcaceae</taxon>
        <taxon>Arthrobacter</taxon>
    </lineage>
</organism>
<protein>
    <submittedName>
        <fullName evidence="2">Uncharacterized protein</fullName>
    </submittedName>
</protein>
<reference evidence="3" key="1">
    <citation type="submission" date="2015-11" db="EMBL/GenBank/DDBJ databases">
        <authorList>
            <person name="Kumar R."/>
            <person name="Singh D."/>
            <person name="Swarnkar M.K."/>
            <person name="Singh A.K."/>
            <person name="Kumar S."/>
        </authorList>
    </citation>
    <scope>NUCLEOTIDE SEQUENCE [LARGE SCALE GENOMIC DNA]</scope>
    <source>
        <strain evidence="3">ERGS4:06</strain>
    </source>
</reference>
<feature type="region of interest" description="Disordered" evidence="1">
    <location>
        <begin position="243"/>
        <end position="268"/>
    </location>
</feature>
<dbReference type="AlphaFoldDB" id="A0A0S2LWI4"/>
<gene>
    <name evidence="2" type="ORF">AS189_04640</name>
</gene>
<evidence type="ECO:0000256" key="1">
    <source>
        <dbReference type="SAM" id="MobiDB-lite"/>
    </source>
</evidence>
<evidence type="ECO:0000313" key="3">
    <source>
        <dbReference type="Proteomes" id="UP000059574"/>
    </source>
</evidence>
<evidence type="ECO:0000313" key="2">
    <source>
        <dbReference type="EMBL" id="ALO65908.1"/>
    </source>
</evidence>
<reference evidence="2 3" key="2">
    <citation type="journal article" date="2016" name="J. Biotechnol.">
        <title>Complete genome sequence of Arthrobacter alpinus ERGS4:06, a yellow pigmented bacterium tolerant to cold and radiations isolated from Sikkim Himalaya.</title>
        <authorList>
            <person name="Kumar R."/>
            <person name="Singh D."/>
            <person name="Swarnkar M.K."/>
            <person name="Singh A.K."/>
            <person name="Kumar S."/>
        </authorList>
    </citation>
    <scope>NUCLEOTIDE SEQUENCE [LARGE SCALE GENOMIC DNA]</scope>
    <source>
        <strain evidence="2 3">ERGS4:06</strain>
    </source>
</reference>